<reference evidence="1 2" key="1">
    <citation type="submission" date="2022-06" db="EMBL/GenBank/DDBJ databases">
        <title>Leptospira isolates from biofilms formed at urban environments.</title>
        <authorList>
            <person name="Ribeiro P.S."/>
            <person name="Sousa T."/>
            <person name="Carvalho N."/>
            <person name="Aburjaile F."/>
            <person name="Neves F."/>
            <person name="Oliveira D."/>
            <person name="Blanco L."/>
            <person name="Lima J."/>
            <person name="Costa F."/>
            <person name="Brenig B."/>
            <person name="Soares S."/>
            <person name="Ramos R."/>
            <person name="Goes-Neto A."/>
            <person name="Matiuzzi M."/>
            <person name="Azevedo V."/>
            <person name="Ristow P."/>
        </authorList>
    </citation>
    <scope>NUCLEOTIDE SEQUENCE [LARGE SCALE GENOMIC DNA]</scope>
    <source>
        <strain evidence="1 2">VSF25</strain>
    </source>
</reference>
<dbReference type="CDD" id="cd07432">
    <property type="entry name" value="PHP_HisPPase"/>
    <property type="match status" value="1"/>
</dbReference>
<dbReference type="Gene3D" id="3.40.50.300">
    <property type="entry name" value="P-loop containing nucleotide triphosphate hydrolases"/>
    <property type="match status" value="1"/>
</dbReference>
<protein>
    <submittedName>
        <fullName evidence="1">Histidinol-phosphatase</fullName>
    </submittedName>
</protein>
<accession>A0ABT3M207</accession>
<dbReference type="InterPro" id="IPR027417">
    <property type="entry name" value="P-loop_NTPase"/>
</dbReference>
<evidence type="ECO:0000313" key="1">
    <source>
        <dbReference type="EMBL" id="MCW7464003.1"/>
    </source>
</evidence>
<keyword evidence="2" id="KW-1185">Reference proteome</keyword>
<gene>
    <name evidence="1" type="ORF">ND812_18010</name>
</gene>
<dbReference type="EMBL" id="JAMQPV010000005">
    <property type="protein sequence ID" value="MCW7464003.1"/>
    <property type="molecule type" value="Genomic_DNA"/>
</dbReference>
<proteinExistence type="predicted"/>
<dbReference type="SUPFAM" id="SSF89550">
    <property type="entry name" value="PHP domain-like"/>
    <property type="match status" value="1"/>
</dbReference>
<comment type="caution">
    <text evidence="1">The sequence shown here is derived from an EMBL/GenBank/DDBJ whole genome shotgun (WGS) entry which is preliminary data.</text>
</comment>
<organism evidence="1 2">
    <name type="scientific">Leptospira limi</name>
    <dbReference type="NCBI Taxonomy" id="2950023"/>
    <lineage>
        <taxon>Bacteria</taxon>
        <taxon>Pseudomonadati</taxon>
        <taxon>Spirochaetota</taxon>
        <taxon>Spirochaetia</taxon>
        <taxon>Leptospirales</taxon>
        <taxon>Leptospiraceae</taxon>
        <taxon>Leptospira</taxon>
    </lineage>
</organism>
<name>A0ABT3M207_9LEPT</name>
<dbReference type="RefSeq" id="WP_265376709.1">
    <property type="nucleotide sequence ID" value="NZ_JAMQPV010000005.1"/>
</dbReference>
<dbReference type="SUPFAM" id="SSF52540">
    <property type="entry name" value="P-loop containing nucleoside triphosphate hydrolases"/>
    <property type="match status" value="1"/>
</dbReference>
<evidence type="ECO:0000313" key="2">
    <source>
        <dbReference type="Proteomes" id="UP001209737"/>
    </source>
</evidence>
<dbReference type="Gene3D" id="3.20.20.140">
    <property type="entry name" value="Metal-dependent hydrolases"/>
    <property type="match status" value="1"/>
</dbReference>
<dbReference type="InterPro" id="IPR016195">
    <property type="entry name" value="Pol/histidinol_Pase-like"/>
</dbReference>
<dbReference type="Proteomes" id="UP001209737">
    <property type="component" value="Unassembled WGS sequence"/>
</dbReference>
<sequence>MKKIDLHIHTIPTISDSHFIFSIDTFKNYVREAKLDAVAITNHDIFDITQYKIIQSELPIVVFPGIEINVDKGHLLLITNPERVDSFDSRTSKVSQRITKIGDNISYEELVEIFGNLDEYLIIPHYEKSPAITGNTLEKLTRFVTVGEVDSPKKFIRSIKDTEKLTPVLFSDSRMKENLINFPTRQTFVDCGNLSIEALKSSLGDKAKVALSADEGNKLFQLFEDGQKLSTGLNVLLGARSSGKTHTLNKINESEENVKYIKQFALVQQSEEQEFKGTLEKKRSVFTENYLSGLKRVIDQIINIDIEANEQLVDNYVTTLLKAAEDFNRSDVFSKVKLFDEIEFTIGNLQSLKSLIESIRQVIENKEYHNIVTKHLEINSLIALIMELISLLRANHLEIEKKKVVNSLIRDIKSGLRIRTSAVQVEDVDLYRISLDYKAVKKFEKIVEFLKIDSTILKETIQGFTIEAQKRKFAGAGEIKSVSGLKTAFSAVYQLYDQPYQYLRELLKNDYIPRSDLYKFFVKIDYKILNRDGFEVSGGERSEFRLLQEINDSQNYDILLIDEPESSFDNIFLRSDVNQILKDISKSMPVVIVTHNSTVGGSVGADYVLYTKKEIIGGKITYRIYSGYPTDKKLHSIDGSEINNYEVIMNSLEAGISAYEKRRISYEATKN</sequence>